<dbReference type="Proteomes" id="UP001304300">
    <property type="component" value="Chromosome"/>
</dbReference>
<reference evidence="4 5" key="1">
    <citation type="submission" date="2023-10" db="EMBL/GenBank/DDBJ databases">
        <title>Rubellicoccus peritrichatus gen. nov., sp. nov., isolated from an algae of coral reef tank.</title>
        <authorList>
            <person name="Luo J."/>
        </authorList>
    </citation>
    <scope>NUCLEOTIDE SEQUENCE [LARGE SCALE GENOMIC DNA]</scope>
    <source>
        <strain evidence="4 5">CR14</strain>
    </source>
</reference>
<protein>
    <submittedName>
        <fullName evidence="4">Zonular occludens toxin domain-containing protein</fullName>
    </submittedName>
</protein>
<evidence type="ECO:0000259" key="3">
    <source>
        <dbReference type="Pfam" id="PF05707"/>
    </source>
</evidence>
<keyword evidence="2" id="KW-0472">Membrane</keyword>
<evidence type="ECO:0000313" key="4">
    <source>
        <dbReference type="EMBL" id="WOO39660.1"/>
    </source>
</evidence>
<dbReference type="AlphaFoldDB" id="A0AAQ3QU63"/>
<keyword evidence="5" id="KW-1185">Reference proteome</keyword>
<feature type="transmembrane region" description="Helical" evidence="2">
    <location>
        <begin position="246"/>
        <end position="268"/>
    </location>
</feature>
<feature type="domain" description="Zona occludens toxin N-terminal" evidence="3">
    <location>
        <begin position="6"/>
        <end position="222"/>
    </location>
</feature>
<dbReference type="KEGG" id="puo:RZN69_13635"/>
<dbReference type="Gene3D" id="3.40.50.300">
    <property type="entry name" value="P-loop containing nucleotide triphosphate hydrolases"/>
    <property type="match status" value="1"/>
</dbReference>
<accession>A0AAQ3QU63</accession>
<dbReference type="RefSeq" id="WP_317831634.1">
    <property type="nucleotide sequence ID" value="NZ_CP136920.1"/>
</dbReference>
<dbReference type="InterPro" id="IPR027417">
    <property type="entry name" value="P-loop_NTPase"/>
</dbReference>
<feature type="region of interest" description="Disordered" evidence="1">
    <location>
        <begin position="279"/>
        <end position="311"/>
    </location>
</feature>
<feature type="compositionally biased region" description="Polar residues" evidence="1">
    <location>
        <begin position="286"/>
        <end position="307"/>
    </location>
</feature>
<evidence type="ECO:0000313" key="5">
    <source>
        <dbReference type="Proteomes" id="UP001304300"/>
    </source>
</evidence>
<dbReference type="Pfam" id="PF05707">
    <property type="entry name" value="Zot"/>
    <property type="match status" value="1"/>
</dbReference>
<gene>
    <name evidence="4" type="ORF">RZN69_13635</name>
</gene>
<feature type="region of interest" description="Disordered" evidence="1">
    <location>
        <begin position="375"/>
        <end position="395"/>
    </location>
</feature>
<name>A0AAQ3QU63_9BACT</name>
<evidence type="ECO:0000256" key="2">
    <source>
        <dbReference type="SAM" id="Phobius"/>
    </source>
</evidence>
<keyword evidence="2" id="KW-1133">Transmembrane helix</keyword>
<dbReference type="InterPro" id="IPR008900">
    <property type="entry name" value="Zot_N"/>
</dbReference>
<dbReference type="EMBL" id="CP136920">
    <property type="protein sequence ID" value="WOO39660.1"/>
    <property type="molecule type" value="Genomic_DNA"/>
</dbReference>
<sequence>MPDAFIEIVTGSLGAGKTYSAVEKWVLPWLLKGAHVYTNVELKWTNIKEYVADKHGLELEDQQVWFLGGPGSKDRGLDMPNIFESAGGAKDFLQVVKAGTDEVPSLLVWDEVHLDFDADEHKSVDARKKEARTFMTQARKMNVHVCFISQSELNIDVKIRRMSLFIWFCRDMQKTKIPFFGKYPFAHVLRICKDSHNETFIHTREFSTKNTKIFSLYNSKAKFASLALEQAHTVKLKKVKKGKKKMIRLALFFGTPVVLFLVLAMFAFNKLQDRHNDLSNERKVASTEQVTYSSSTPAPQNEQSSSLPAYLNEEPRRYKSMSRFNSNIRIVLDNGAIVTHSDPWFQRIDEHRRAWIGGVLFLPPEEPQPEIQRERIDDLRSMPLPDETVSSFGSN</sequence>
<organism evidence="4 5">
    <name type="scientific">Rubellicoccus peritrichatus</name>
    <dbReference type="NCBI Taxonomy" id="3080537"/>
    <lineage>
        <taxon>Bacteria</taxon>
        <taxon>Pseudomonadati</taxon>
        <taxon>Verrucomicrobiota</taxon>
        <taxon>Opitutia</taxon>
        <taxon>Puniceicoccales</taxon>
        <taxon>Cerasicoccaceae</taxon>
        <taxon>Rubellicoccus</taxon>
    </lineage>
</organism>
<keyword evidence="2" id="KW-0812">Transmembrane</keyword>
<evidence type="ECO:0000256" key="1">
    <source>
        <dbReference type="SAM" id="MobiDB-lite"/>
    </source>
</evidence>
<proteinExistence type="predicted"/>